<dbReference type="AlphaFoldDB" id="A0A835QMP6"/>
<organism evidence="1 2">
    <name type="scientific">Vanilla planifolia</name>
    <name type="common">Vanilla</name>
    <dbReference type="NCBI Taxonomy" id="51239"/>
    <lineage>
        <taxon>Eukaryota</taxon>
        <taxon>Viridiplantae</taxon>
        <taxon>Streptophyta</taxon>
        <taxon>Embryophyta</taxon>
        <taxon>Tracheophyta</taxon>
        <taxon>Spermatophyta</taxon>
        <taxon>Magnoliopsida</taxon>
        <taxon>Liliopsida</taxon>
        <taxon>Asparagales</taxon>
        <taxon>Orchidaceae</taxon>
        <taxon>Vanilloideae</taxon>
        <taxon>Vanilleae</taxon>
        <taxon>Vanilla</taxon>
    </lineage>
</organism>
<gene>
    <name evidence="1" type="ORF">HPP92_015954</name>
</gene>
<dbReference type="EMBL" id="JADCNM010000008">
    <property type="protein sequence ID" value="KAG0471408.1"/>
    <property type="molecule type" value="Genomic_DNA"/>
</dbReference>
<evidence type="ECO:0000313" key="1">
    <source>
        <dbReference type="EMBL" id="KAG0471408.1"/>
    </source>
</evidence>
<proteinExistence type="predicted"/>
<name>A0A835QMP6_VANPL</name>
<sequence length="87" mass="9546">MRPPNVSERGYKLTLRRFCRVDQAGPKISLPLLPSPLCCCLAECQFPILSLLHIKKAFVIESNGLSSCLYGPYPLELIAVGGCRGLL</sequence>
<comment type="caution">
    <text evidence="1">The sequence shown here is derived from an EMBL/GenBank/DDBJ whole genome shotgun (WGS) entry which is preliminary data.</text>
</comment>
<evidence type="ECO:0000313" key="2">
    <source>
        <dbReference type="Proteomes" id="UP000639772"/>
    </source>
</evidence>
<protein>
    <submittedName>
        <fullName evidence="1">Uncharacterized protein</fullName>
    </submittedName>
</protein>
<accession>A0A835QMP6</accession>
<reference evidence="1 2" key="1">
    <citation type="journal article" date="2020" name="Nat. Food">
        <title>A phased Vanilla planifolia genome enables genetic improvement of flavour and production.</title>
        <authorList>
            <person name="Hasing T."/>
            <person name="Tang H."/>
            <person name="Brym M."/>
            <person name="Khazi F."/>
            <person name="Huang T."/>
            <person name="Chambers A.H."/>
        </authorList>
    </citation>
    <scope>NUCLEOTIDE SEQUENCE [LARGE SCALE GENOMIC DNA]</scope>
    <source>
        <tissue evidence="1">Leaf</tissue>
    </source>
</reference>
<dbReference type="Proteomes" id="UP000639772">
    <property type="component" value="Unassembled WGS sequence"/>
</dbReference>